<sequence length="140" mass="15613">MAGKSESPLDKQNKKILAANLKRLTSSRGKKQIDVSKGTKISLSTLNGYYQGKRLPSPGNVQKIADYFSVNKSDIDPRFKNIGYQPNKDNKINELDSNMTDEDIDKIIDSMRSFEGRDISEAQRAALRASMKGILKGMDN</sequence>
<accession>A0A921LAI8</accession>
<dbReference type="SUPFAM" id="SSF47413">
    <property type="entry name" value="lambda repressor-like DNA-binding domains"/>
    <property type="match status" value="1"/>
</dbReference>
<dbReference type="GO" id="GO:0003677">
    <property type="term" value="F:DNA binding"/>
    <property type="evidence" value="ECO:0007669"/>
    <property type="project" value="InterPro"/>
</dbReference>
<name>A0A921LAI8_9LACO</name>
<dbReference type="AlphaFoldDB" id="A0A921LAI8"/>
<gene>
    <name evidence="2" type="ORF">K8V88_08965</name>
</gene>
<feature type="domain" description="HTH cro/C1-type" evidence="1">
    <location>
        <begin position="21"/>
        <end position="75"/>
    </location>
</feature>
<dbReference type="PROSITE" id="PS50943">
    <property type="entry name" value="HTH_CROC1"/>
    <property type="match status" value="1"/>
</dbReference>
<dbReference type="CDD" id="cd00093">
    <property type="entry name" value="HTH_XRE"/>
    <property type="match status" value="1"/>
</dbReference>
<organism evidence="2 3">
    <name type="scientific">Companilactobacillus farciminis</name>
    <dbReference type="NCBI Taxonomy" id="1612"/>
    <lineage>
        <taxon>Bacteria</taxon>
        <taxon>Bacillati</taxon>
        <taxon>Bacillota</taxon>
        <taxon>Bacilli</taxon>
        <taxon>Lactobacillales</taxon>
        <taxon>Lactobacillaceae</taxon>
        <taxon>Companilactobacillus</taxon>
    </lineage>
</organism>
<reference evidence="2" key="1">
    <citation type="journal article" date="2021" name="PeerJ">
        <title>Extensive microbial diversity within the chicken gut microbiome revealed by metagenomics and culture.</title>
        <authorList>
            <person name="Gilroy R."/>
            <person name="Ravi A."/>
            <person name="Getino M."/>
            <person name="Pursley I."/>
            <person name="Horton D.L."/>
            <person name="Alikhan N.F."/>
            <person name="Baker D."/>
            <person name="Gharbi K."/>
            <person name="Hall N."/>
            <person name="Watson M."/>
            <person name="Adriaenssens E.M."/>
            <person name="Foster-Nyarko E."/>
            <person name="Jarju S."/>
            <person name="Secka A."/>
            <person name="Antonio M."/>
            <person name="Oren A."/>
            <person name="Chaudhuri R.R."/>
            <person name="La Ragione R."/>
            <person name="Hildebrand F."/>
            <person name="Pallen M.J."/>
        </authorList>
    </citation>
    <scope>NUCLEOTIDE SEQUENCE</scope>
    <source>
        <strain evidence="2">7886</strain>
    </source>
</reference>
<reference evidence="2" key="2">
    <citation type="submission" date="2021-09" db="EMBL/GenBank/DDBJ databases">
        <authorList>
            <person name="Gilroy R."/>
        </authorList>
    </citation>
    <scope>NUCLEOTIDE SEQUENCE</scope>
    <source>
        <strain evidence="2">7886</strain>
    </source>
</reference>
<dbReference type="SMART" id="SM00530">
    <property type="entry name" value="HTH_XRE"/>
    <property type="match status" value="1"/>
</dbReference>
<dbReference type="Pfam" id="PF01381">
    <property type="entry name" value="HTH_3"/>
    <property type="match status" value="1"/>
</dbReference>
<comment type="caution">
    <text evidence="2">The sequence shown here is derived from an EMBL/GenBank/DDBJ whole genome shotgun (WGS) entry which is preliminary data.</text>
</comment>
<dbReference type="InterPro" id="IPR010982">
    <property type="entry name" value="Lambda_DNA-bd_dom_sf"/>
</dbReference>
<protein>
    <submittedName>
        <fullName evidence="2">Helix-turn-helix transcriptional regulator</fullName>
    </submittedName>
</protein>
<dbReference type="Gene3D" id="1.10.260.40">
    <property type="entry name" value="lambda repressor-like DNA-binding domains"/>
    <property type="match status" value="1"/>
</dbReference>
<proteinExistence type="predicted"/>
<dbReference type="InterPro" id="IPR001387">
    <property type="entry name" value="Cro/C1-type_HTH"/>
</dbReference>
<evidence type="ECO:0000313" key="3">
    <source>
        <dbReference type="Proteomes" id="UP000747013"/>
    </source>
</evidence>
<dbReference type="EMBL" id="DYWC01000208">
    <property type="protein sequence ID" value="HJF87552.1"/>
    <property type="molecule type" value="Genomic_DNA"/>
</dbReference>
<evidence type="ECO:0000259" key="1">
    <source>
        <dbReference type="PROSITE" id="PS50943"/>
    </source>
</evidence>
<evidence type="ECO:0000313" key="2">
    <source>
        <dbReference type="EMBL" id="HJF87552.1"/>
    </source>
</evidence>
<dbReference type="Proteomes" id="UP000747013">
    <property type="component" value="Unassembled WGS sequence"/>
</dbReference>